<dbReference type="PIRSF" id="PIRSF005496">
    <property type="entry name" value="ATP_hel_hrpB"/>
    <property type="match status" value="1"/>
</dbReference>
<dbReference type="AlphaFoldDB" id="A0A9J6PI85"/>
<dbReference type="SMART" id="SM00490">
    <property type="entry name" value="HELICc"/>
    <property type="match status" value="1"/>
</dbReference>
<dbReference type="Pfam" id="PF08482">
    <property type="entry name" value="HrpB_C"/>
    <property type="match status" value="1"/>
</dbReference>
<dbReference type="Gene3D" id="3.40.50.300">
    <property type="entry name" value="P-loop containing nucleotide triphosphate hydrolases"/>
    <property type="match status" value="2"/>
</dbReference>
<gene>
    <name evidence="9" type="primary">hrpB</name>
    <name evidence="9" type="ORF">NJQ99_13940</name>
</gene>
<feature type="region of interest" description="Disordered" evidence="6">
    <location>
        <begin position="798"/>
        <end position="821"/>
    </location>
</feature>
<organism evidence="9 10">
    <name type="scientific">Futiania mangrovi</name>
    <dbReference type="NCBI Taxonomy" id="2959716"/>
    <lineage>
        <taxon>Bacteria</taxon>
        <taxon>Pseudomonadati</taxon>
        <taxon>Pseudomonadota</taxon>
        <taxon>Alphaproteobacteria</taxon>
        <taxon>Futianiales</taxon>
        <taxon>Futianiaceae</taxon>
        <taxon>Futiania</taxon>
    </lineage>
</organism>
<dbReference type="CDD" id="cd17990">
    <property type="entry name" value="DEXHc_HrpB"/>
    <property type="match status" value="1"/>
</dbReference>
<dbReference type="Pfam" id="PF00271">
    <property type="entry name" value="Helicase_C"/>
    <property type="match status" value="1"/>
</dbReference>
<dbReference type="SUPFAM" id="SSF52540">
    <property type="entry name" value="P-loop containing nucleoside triphosphate hydrolases"/>
    <property type="match status" value="2"/>
</dbReference>
<dbReference type="PROSITE" id="PS51192">
    <property type="entry name" value="HELICASE_ATP_BIND_1"/>
    <property type="match status" value="1"/>
</dbReference>
<dbReference type="InterPro" id="IPR014001">
    <property type="entry name" value="Helicase_ATP-bd"/>
</dbReference>
<dbReference type="EC" id="3.6.4.13" evidence="1"/>
<evidence type="ECO:0000256" key="4">
    <source>
        <dbReference type="ARBA" id="ARBA00022806"/>
    </source>
</evidence>
<dbReference type="InterPro" id="IPR013689">
    <property type="entry name" value="RNA_helicase_ATP-dep_HrpB_C"/>
</dbReference>
<dbReference type="GO" id="GO:0003724">
    <property type="term" value="F:RNA helicase activity"/>
    <property type="evidence" value="ECO:0007669"/>
    <property type="project" value="UniProtKB-EC"/>
</dbReference>
<evidence type="ECO:0000259" key="8">
    <source>
        <dbReference type="PROSITE" id="PS51194"/>
    </source>
</evidence>
<keyword evidence="5" id="KW-0067">ATP-binding</keyword>
<evidence type="ECO:0000259" key="7">
    <source>
        <dbReference type="PROSITE" id="PS51192"/>
    </source>
</evidence>
<dbReference type="GO" id="GO:0003676">
    <property type="term" value="F:nucleic acid binding"/>
    <property type="evidence" value="ECO:0007669"/>
    <property type="project" value="InterPro"/>
</dbReference>
<proteinExistence type="predicted"/>
<evidence type="ECO:0000256" key="5">
    <source>
        <dbReference type="ARBA" id="ARBA00022840"/>
    </source>
</evidence>
<dbReference type="RefSeq" id="WP_269333485.1">
    <property type="nucleotide sequence ID" value="NZ_JAMZFT010000003.1"/>
</dbReference>
<dbReference type="PROSITE" id="PS00690">
    <property type="entry name" value="DEAH_ATP_HELICASE"/>
    <property type="match status" value="1"/>
</dbReference>
<dbReference type="CDD" id="cd18791">
    <property type="entry name" value="SF2_C_RHA"/>
    <property type="match status" value="1"/>
</dbReference>
<dbReference type="InterPro" id="IPR001650">
    <property type="entry name" value="Helicase_C-like"/>
</dbReference>
<dbReference type="SMART" id="SM00487">
    <property type="entry name" value="DEXDc"/>
    <property type="match status" value="1"/>
</dbReference>
<dbReference type="NCBIfam" id="TIGR01970">
    <property type="entry name" value="DEAH_box_HrpB"/>
    <property type="match status" value="1"/>
</dbReference>
<dbReference type="PANTHER" id="PTHR43519">
    <property type="entry name" value="ATP-DEPENDENT RNA HELICASE HRPB"/>
    <property type="match status" value="1"/>
</dbReference>
<keyword evidence="4 9" id="KW-0347">Helicase</keyword>
<dbReference type="Pfam" id="PF00270">
    <property type="entry name" value="DEAD"/>
    <property type="match status" value="1"/>
</dbReference>
<feature type="region of interest" description="Disordered" evidence="6">
    <location>
        <begin position="471"/>
        <end position="490"/>
    </location>
</feature>
<dbReference type="InterPro" id="IPR048333">
    <property type="entry name" value="HA2_WH"/>
</dbReference>
<keyword evidence="10" id="KW-1185">Reference proteome</keyword>
<accession>A0A9J6PI85</accession>
<name>A0A9J6PI85_9PROT</name>
<dbReference type="GO" id="GO:0016787">
    <property type="term" value="F:hydrolase activity"/>
    <property type="evidence" value="ECO:0007669"/>
    <property type="project" value="UniProtKB-KW"/>
</dbReference>
<feature type="domain" description="Helicase C-terminal" evidence="8">
    <location>
        <begin position="205"/>
        <end position="368"/>
    </location>
</feature>
<evidence type="ECO:0000256" key="1">
    <source>
        <dbReference type="ARBA" id="ARBA00012552"/>
    </source>
</evidence>
<dbReference type="GO" id="GO:0005524">
    <property type="term" value="F:ATP binding"/>
    <property type="evidence" value="ECO:0007669"/>
    <property type="project" value="UniProtKB-KW"/>
</dbReference>
<dbReference type="InterPro" id="IPR049614">
    <property type="entry name" value="HrpB_DEXH"/>
</dbReference>
<dbReference type="InterPro" id="IPR007502">
    <property type="entry name" value="Helicase-assoc_dom"/>
</dbReference>
<dbReference type="FunFam" id="3.40.50.300:FF:002125">
    <property type="entry name" value="ATP-dependent helicase HrpB"/>
    <property type="match status" value="1"/>
</dbReference>
<keyword evidence="2" id="KW-0547">Nucleotide-binding</keyword>
<dbReference type="InterPro" id="IPR010225">
    <property type="entry name" value="HrpB"/>
</dbReference>
<feature type="domain" description="Helicase ATP-binding" evidence="7">
    <location>
        <begin position="15"/>
        <end position="179"/>
    </location>
</feature>
<keyword evidence="3" id="KW-0378">Hydrolase</keyword>
<protein>
    <recommendedName>
        <fullName evidence="1">RNA helicase</fullName>
        <ecNumber evidence="1">3.6.4.13</ecNumber>
    </recommendedName>
</protein>
<comment type="caution">
    <text evidence="9">The sequence shown here is derived from an EMBL/GenBank/DDBJ whole genome shotgun (WGS) entry which is preliminary data.</text>
</comment>
<evidence type="ECO:0000256" key="6">
    <source>
        <dbReference type="SAM" id="MobiDB-lite"/>
    </source>
</evidence>
<dbReference type="PROSITE" id="PS51194">
    <property type="entry name" value="HELICASE_CTER"/>
    <property type="match status" value="1"/>
</dbReference>
<dbReference type="Pfam" id="PF04408">
    <property type="entry name" value="WHD_HA2"/>
    <property type="match status" value="1"/>
</dbReference>
<dbReference type="InterPro" id="IPR002464">
    <property type="entry name" value="DNA/RNA_helicase_DEAH_CS"/>
</dbReference>
<dbReference type="PANTHER" id="PTHR43519:SF1">
    <property type="entry name" value="ATP-DEPENDENT RNA HELICASE HRPB"/>
    <property type="match status" value="1"/>
</dbReference>
<dbReference type="Proteomes" id="UP001055804">
    <property type="component" value="Unassembled WGS sequence"/>
</dbReference>
<sequence>MSRHLPVDDVLPELLAALDARTAAVLVAPPGAGKTTRVPPALLGARWAGESRILMLEPRRVAARAAARRMAAERGEEVGQTVGYRVRMDAKVGPRTRIEVVTEGVYLRMVQDDPALDGVAAVIFDEIHERTLDGDLALALTLDARAGLCPEVRVIAMSATVDGAAVADLLEDAALIEAEGRAYPVETRYLGRDPAARIEMQVADAVCKALSTERGSVLAFLPGQAEIARTARALAERGLPGDVDLATLMGTQDARAQDAAIRPAPEGRRKVVLATAVAETSLTIEGVRVVVDSGLSRVPRYEPATGLTRLETVRVSRASADQRRGRAGRTEPGVCYRLWDAAQTRALVAETRPEILEADLAPLMLDLARWGVSDPEALRWRDAPPEAAVAEARALLERLGAVNADGRLTAEGRALASLPLHPRLAHMVHAAAGEGEAGLAALIAAILSEPGLGGRDTDLRHRIEAVLRDRGTHAQGARTQADRWAKAAGGRSEGRMDVTRAGWHLARAYSDRVALARPGRAGEFLLANGRGARVEETDALAREGALAVADVTGRAEAARIRLAAPLGAQDIARLFPDRIETVDEVAWGAREGRLRTARVTRYGALRLGEAPLAKPAPEAVAHALAEAIRDAGADALPWTAETRSWRDRVMFLRAGTAGDWPDLSDDGLLATLEDWLGAELARLRRPGDLTAGAFAQALKACLDWTQGQRLEAEAPAFLETPAGGRARIDYAAEAGPTAEVRVQELYGLDRHPAVGRARIPLVLALTSPAGRPIQVTRDLPAFWAGSWADVRKDMRGRYPKHDWPEDPANAAAHRGAKRRKP</sequence>
<dbReference type="InterPro" id="IPR027417">
    <property type="entry name" value="P-loop_NTPase"/>
</dbReference>
<evidence type="ECO:0000256" key="2">
    <source>
        <dbReference type="ARBA" id="ARBA00022741"/>
    </source>
</evidence>
<dbReference type="InterPro" id="IPR011545">
    <property type="entry name" value="DEAD/DEAH_box_helicase_dom"/>
</dbReference>
<evidence type="ECO:0000313" key="9">
    <source>
        <dbReference type="EMBL" id="MCP1337520.1"/>
    </source>
</evidence>
<reference evidence="9" key="1">
    <citation type="submission" date="2022-06" db="EMBL/GenBank/DDBJ databases">
        <title>Isolation and Genomics of Futiania mangrovii gen. nov., sp. nov., a Rare and Metabolically-versatile member in the Class Alphaproteobacteria.</title>
        <authorList>
            <person name="Liu L."/>
            <person name="Huang W.-C."/>
            <person name="Pan J."/>
            <person name="Li J."/>
            <person name="Huang Y."/>
            <person name="Du H."/>
            <person name="Liu Y."/>
            <person name="Li M."/>
        </authorList>
    </citation>
    <scope>NUCLEOTIDE SEQUENCE</scope>
    <source>
        <strain evidence="9">FT118</strain>
    </source>
</reference>
<dbReference type="SMART" id="SM00847">
    <property type="entry name" value="HA2"/>
    <property type="match status" value="1"/>
</dbReference>
<evidence type="ECO:0000313" key="10">
    <source>
        <dbReference type="Proteomes" id="UP001055804"/>
    </source>
</evidence>
<evidence type="ECO:0000256" key="3">
    <source>
        <dbReference type="ARBA" id="ARBA00022801"/>
    </source>
</evidence>
<dbReference type="EMBL" id="JAMZFT010000003">
    <property type="protein sequence ID" value="MCP1337520.1"/>
    <property type="molecule type" value="Genomic_DNA"/>
</dbReference>
<dbReference type="Gene3D" id="1.20.120.1080">
    <property type="match status" value="1"/>
</dbReference>